<protein>
    <submittedName>
        <fullName evidence="3">Uncharacterized protein</fullName>
    </submittedName>
</protein>
<organism evidence="3 4">
    <name type="scientific">Yoonia phaeophyticola</name>
    <dbReference type="NCBI Taxonomy" id="3137369"/>
    <lineage>
        <taxon>Bacteria</taxon>
        <taxon>Pseudomonadati</taxon>
        <taxon>Pseudomonadota</taxon>
        <taxon>Alphaproteobacteria</taxon>
        <taxon>Rhodobacterales</taxon>
        <taxon>Paracoccaceae</taxon>
        <taxon>Yoonia</taxon>
    </lineage>
</organism>
<sequence length="295" mass="32931">MKISLKYDGKLAEDHVLDFYDAAQGQVGFQRSLAITTHYAINGEVITQAPSLKGADLLVSVPREGSWEIAVFVGAALYSFGTARPDTPIGHLAFSIYDMAIKKITGQHVDIEKSLGEQFEDFNKKLPQDQRIQPPPLDIKRFDSLLEKIEPSVIDMHRPIIRSKTAESALLIPETEFIEETRIDAGTYDFLIHRDKDDTPITTVGKVSSYNINTFKGRIYLPDERRPIPFELLERARSATNVSSVIGSMRANATAKMSDNADVEIEAFASRSRTGRTTRLDILDVSAAPEQQNYL</sequence>
<dbReference type="InterPro" id="IPR057707">
    <property type="entry name" value="DUF7947"/>
</dbReference>
<dbReference type="EMBL" id="CP150951">
    <property type="protein sequence ID" value="WZC47357.1"/>
    <property type="molecule type" value="Genomic_DNA"/>
</dbReference>
<feature type="domain" description="DUF7947" evidence="2">
    <location>
        <begin position="203"/>
        <end position="286"/>
    </location>
</feature>
<dbReference type="InterPro" id="IPR057706">
    <property type="entry name" value="DUF7946"/>
</dbReference>
<name>A0ABZ2V012_9RHOB</name>
<evidence type="ECO:0000313" key="3">
    <source>
        <dbReference type="EMBL" id="WZC47357.1"/>
    </source>
</evidence>
<gene>
    <name evidence="3" type="ORF">AABB29_10430</name>
</gene>
<dbReference type="Proteomes" id="UP001440612">
    <property type="component" value="Chromosome"/>
</dbReference>
<evidence type="ECO:0000259" key="2">
    <source>
        <dbReference type="Pfam" id="PF25679"/>
    </source>
</evidence>
<feature type="domain" description="DUF7946" evidence="1">
    <location>
        <begin position="3"/>
        <end position="190"/>
    </location>
</feature>
<evidence type="ECO:0000313" key="4">
    <source>
        <dbReference type="Proteomes" id="UP001440612"/>
    </source>
</evidence>
<dbReference type="RefSeq" id="WP_341365477.1">
    <property type="nucleotide sequence ID" value="NZ_CP150951.2"/>
</dbReference>
<reference evidence="4" key="1">
    <citation type="submission" date="2024-04" db="EMBL/GenBank/DDBJ databases">
        <title>Phylogenomic analyses of a clade within the roseobacter group suggest taxonomic reassignments of species of the genera Aestuariivita, Citreicella, Loktanella, Nautella, Pelagibaca, Ruegeria, Thalassobius, Thiobacimonas and Tropicibacter, and the proposal o.</title>
        <authorList>
            <person name="Jeon C.O."/>
        </authorList>
    </citation>
    <scope>NUCLEOTIDE SEQUENCE [LARGE SCALE GENOMIC DNA]</scope>
    <source>
        <strain evidence="4">BS5-3</strain>
    </source>
</reference>
<proteinExistence type="predicted"/>
<keyword evidence="4" id="KW-1185">Reference proteome</keyword>
<accession>A0ABZ2V012</accession>
<dbReference type="Pfam" id="PF25679">
    <property type="entry name" value="DUF7947"/>
    <property type="match status" value="1"/>
</dbReference>
<evidence type="ECO:0000259" key="1">
    <source>
        <dbReference type="Pfam" id="PF25678"/>
    </source>
</evidence>
<dbReference type="Pfam" id="PF25678">
    <property type="entry name" value="DUF7946"/>
    <property type="match status" value="1"/>
</dbReference>